<keyword evidence="3" id="KW-1185">Reference proteome</keyword>
<reference evidence="2 3" key="1">
    <citation type="submission" date="2019-08" db="EMBL/GenBank/DDBJ databases">
        <authorList>
            <person name="Peeters C."/>
        </authorList>
    </citation>
    <scope>NUCLEOTIDE SEQUENCE [LARGE SCALE GENOMIC DNA]</scope>
    <source>
        <strain evidence="2 3">LMG 20603</strain>
    </source>
</reference>
<accession>A0A5E5BZE1</accession>
<dbReference type="RefSeq" id="WP_174978041.1">
    <property type="nucleotide sequence ID" value="NZ_CABPST010000019.1"/>
</dbReference>
<gene>
    <name evidence="2" type="primary">bepA_2</name>
    <name evidence="2" type="ORF">PBR20603_04693</name>
</gene>
<sequence length="384" mass="41452">MTETPTSHTAGAHDEARLERLLGYLASDPGNDALRADAFDTALGAGDRAQAQALFDGALPEQQLAPMWRFRLGNLALAAHDWARAKTLFDDLRAEFGDNPGLAHNLAYIAFQSGDFARVDALLSPWIDLVDVDDTTRALWLRAAHHASMFRDALARARQWQASNLLGPQAAGVASLMAVDAAAFADVAPWAQFALQHLPEQHEALVALGSMALGNQQSDQAKQCFTAALRTHPEDGRAWSGMGFALLALLDSEGARSAFARAVKHMPSHIGTWHGKGWAALTTNDVAQARADFEHALSLDRNFADSHGAMAVVNYFERREDEARAAVARAFGLDRGCLTAKFAQAMLDGELSDVEAVKRMSGMVLARQARVLRGESDALGTTEQ</sequence>
<feature type="repeat" description="TPR" evidence="1">
    <location>
        <begin position="202"/>
        <end position="235"/>
    </location>
</feature>
<dbReference type="EC" id="3.4.-.-" evidence="2"/>
<dbReference type="SUPFAM" id="SSF48452">
    <property type="entry name" value="TPR-like"/>
    <property type="match status" value="2"/>
</dbReference>
<dbReference type="InterPro" id="IPR011990">
    <property type="entry name" value="TPR-like_helical_dom_sf"/>
</dbReference>
<dbReference type="Gene3D" id="1.25.40.10">
    <property type="entry name" value="Tetratricopeptide repeat domain"/>
    <property type="match status" value="2"/>
</dbReference>
<protein>
    <submittedName>
        <fullName evidence="2">Beta-barrel assembly-enhancing protease</fullName>
        <ecNumber evidence="2">3.4.-.-</ecNumber>
    </submittedName>
</protein>
<keyword evidence="2" id="KW-0645">Protease</keyword>
<name>A0A5E5BZE1_9BURK</name>
<evidence type="ECO:0000313" key="2">
    <source>
        <dbReference type="EMBL" id="VVE90706.1"/>
    </source>
</evidence>
<dbReference type="Proteomes" id="UP000382040">
    <property type="component" value="Unassembled WGS sequence"/>
</dbReference>
<dbReference type="Pfam" id="PF13432">
    <property type="entry name" value="TPR_16"/>
    <property type="match status" value="2"/>
</dbReference>
<dbReference type="EMBL" id="CABPST010000019">
    <property type="protein sequence ID" value="VVE90706.1"/>
    <property type="molecule type" value="Genomic_DNA"/>
</dbReference>
<evidence type="ECO:0000313" key="3">
    <source>
        <dbReference type="Proteomes" id="UP000382040"/>
    </source>
</evidence>
<dbReference type="AlphaFoldDB" id="A0A5E5BZE1"/>
<dbReference type="SMART" id="SM00028">
    <property type="entry name" value="TPR"/>
    <property type="match status" value="4"/>
</dbReference>
<organism evidence="2 3">
    <name type="scientific">Pandoraea bronchicola</name>
    <dbReference type="NCBI Taxonomy" id="2508287"/>
    <lineage>
        <taxon>Bacteria</taxon>
        <taxon>Pseudomonadati</taxon>
        <taxon>Pseudomonadota</taxon>
        <taxon>Betaproteobacteria</taxon>
        <taxon>Burkholderiales</taxon>
        <taxon>Burkholderiaceae</taxon>
        <taxon>Pandoraea</taxon>
    </lineage>
</organism>
<dbReference type="GO" id="GO:0008233">
    <property type="term" value="F:peptidase activity"/>
    <property type="evidence" value="ECO:0007669"/>
    <property type="project" value="UniProtKB-KW"/>
</dbReference>
<evidence type="ECO:0000256" key="1">
    <source>
        <dbReference type="PROSITE-ProRule" id="PRU00339"/>
    </source>
</evidence>
<dbReference type="InterPro" id="IPR019734">
    <property type="entry name" value="TPR_rpt"/>
</dbReference>
<keyword evidence="2" id="KW-0378">Hydrolase</keyword>
<proteinExistence type="predicted"/>
<keyword evidence="1" id="KW-0802">TPR repeat</keyword>
<dbReference type="PROSITE" id="PS50005">
    <property type="entry name" value="TPR"/>
    <property type="match status" value="1"/>
</dbReference>
<dbReference type="Pfam" id="PF13181">
    <property type="entry name" value="TPR_8"/>
    <property type="match status" value="1"/>
</dbReference>
<dbReference type="GO" id="GO:0006508">
    <property type="term" value="P:proteolysis"/>
    <property type="evidence" value="ECO:0007669"/>
    <property type="project" value="UniProtKB-KW"/>
</dbReference>